<sequence length="106" mass="10702">MTSLSLVLGVMVLATATYTFRISGVLLGSRATLTSQATTTLNLGTTVLLLAVAATAALYDGSQLDGFARPLGVLAAAACALWKQPIIVTVLVAAIVTAGLRALGLN</sequence>
<dbReference type="OrthoDB" id="4484240at2"/>
<reference evidence="2 3" key="1">
    <citation type="submission" date="2018-05" db="EMBL/GenBank/DDBJ databases">
        <title>Genetic diversity of glacier-inhabiting Cryobacterium bacteria in China and description of Cryobacterium mengkeensis sp. nov. and Arthrobacter glacialis sp. nov.</title>
        <authorList>
            <person name="Liu Q."/>
            <person name="Xin Y.-H."/>
        </authorList>
    </citation>
    <scope>NUCLEOTIDE SEQUENCE [LARGE SCALE GENOMIC DNA]</scope>
    <source>
        <strain evidence="2 3">B7</strain>
    </source>
</reference>
<dbReference type="InterPro" id="IPR008407">
    <property type="entry name" value="Brnchd-chn_aa_trnsp_AzlD"/>
</dbReference>
<protein>
    <submittedName>
        <fullName evidence="2">Branched-chain amino acid transport</fullName>
    </submittedName>
</protein>
<evidence type="ECO:0000313" key="2">
    <source>
        <dbReference type="EMBL" id="PYI38074.1"/>
    </source>
</evidence>
<proteinExistence type="predicted"/>
<accession>A0A2V5IVC3</accession>
<gene>
    <name evidence="2" type="ORF">CVS30_11845</name>
</gene>
<evidence type="ECO:0000313" key="3">
    <source>
        <dbReference type="Proteomes" id="UP000247980"/>
    </source>
</evidence>
<name>A0A2V5IVC3_9MICC</name>
<organism evidence="2 3">
    <name type="scientific">Arthrobacter psychrolactophilus</name>
    <dbReference type="NCBI Taxonomy" id="92442"/>
    <lineage>
        <taxon>Bacteria</taxon>
        <taxon>Bacillati</taxon>
        <taxon>Actinomycetota</taxon>
        <taxon>Actinomycetes</taxon>
        <taxon>Micrococcales</taxon>
        <taxon>Micrococcaceae</taxon>
        <taxon>Arthrobacter</taxon>
    </lineage>
</organism>
<evidence type="ECO:0000256" key="1">
    <source>
        <dbReference type="SAM" id="Phobius"/>
    </source>
</evidence>
<dbReference type="AlphaFoldDB" id="A0A2V5IVC3"/>
<keyword evidence="1" id="KW-0472">Membrane</keyword>
<feature type="transmembrane region" description="Helical" evidence="1">
    <location>
        <begin position="40"/>
        <end position="59"/>
    </location>
</feature>
<keyword evidence="1" id="KW-1133">Transmembrane helix</keyword>
<dbReference type="RefSeq" id="WP_110485541.1">
    <property type="nucleotide sequence ID" value="NZ_QJVC01000012.1"/>
</dbReference>
<feature type="transmembrane region" description="Helical" evidence="1">
    <location>
        <begin position="6"/>
        <end position="28"/>
    </location>
</feature>
<keyword evidence="1" id="KW-0812">Transmembrane</keyword>
<dbReference type="EMBL" id="QJVC01000012">
    <property type="protein sequence ID" value="PYI38074.1"/>
    <property type="molecule type" value="Genomic_DNA"/>
</dbReference>
<keyword evidence="3" id="KW-1185">Reference proteome</keyword>
<dbReference type="Pfam" id="PF05437">
    <property type="entry name" value="AzlD"/>
    <property type="match status" value="1"/>
</dbReference>
<feature type="transmembrane region" description="Helical" evidence="1">
    <location>
        <begin position="71"/>
        <end position="100"/>
    </location>
</feature>
<comment type="caution">
    <text evidence="2">The sequence shown here is derived from an EMBL/GenBank/DDBJ whole genome shotgun (WGS) entry which is preliminary data.</text>
</comment>
<dbReference type="Proteomes" id="UP000247980">
    <property type="component" value="Unassembled WGS sequence"/>
</dbReference>